<evidence type="ECO:0000256" key="2">
    <source>
        <dbReference type="ARBA" id="ARBA00013203"/>
    </source>
</evidence>
<name>A0A177AYW2_9BILA</name>
<evidence type="ECO:0000256" key="10">
    <source>
        <dbReference type="ARBA" id="ARBA00051680"/>
    </source>
</evidence>
<dbReference type="InterPro" id="IPR017441">
    <property type="entry name" value="Protein_kinase_ATP_BS"/>
</dbReference>
<dbReference type="AlphaFoldDB" id="A0A177AYW2"/>
<comment type="catalytic activity">
    <reaction evidence="9">
        <text>L-threonyl-[protein] + ATP = O-phospho-L-threonyl-[protein] + ADP + H(+)</text>
        <dbReference type="Rhea" id="RHEA:46608"/>
        <dbReference type="Rhea" id="RHEA-COMP:11060"/>
        <dbReference type="Rhea" id="RHEA-COMP:11605"/>
        <dbReference type="ChEBI" id="CHEBI:15378"/>
        <dbReference type="ChEBI" id="CHEBI:30013"/>
        <dbReference type="ChEBI" id="CHEBI:30616"/>
        <dbReference type="ChEBI" id="CHEBI:61977"/>
        <dbReference type="ChEBI" id="CHEBI:456216"/>
        <dbReference type="EC" id="2.7.12.1"/>
    </reaction>
</comment>
<comment type="caution">
    <text evidence="13">The sequence shown here is derived from an EMBL/GenBank/DDBJ whole genome shotgun (WGS) entry which is preliminary data.</text>
</comment>
<evidence type="ECO:0000256" key="6">
    <source>
        <dbReference type="ARBA" id="ARBA00022777"/>
    </source>
</evidence>
<dbReference type="EC" id="2.7.12.1" evidence="2"/>
<evidence type="ECO:0000256" key="4">
    <source>
        <dbReference type="ARBA" id="ARBA00022679"/>
    </source>
</evidence>
<keyword evidence="14" id="KW-1185">Reference proteome</keyword>
<dbReference type="Gene3D" id="3.30.200.20">
    <property type="entry name" value="Phosphorylase Kinase, domain 1"/>
    <property type="match status" value="1"/>
</dbReference>
<dbReference type="PROSITE" id="PS00107">
    <property type="entry name" value="PROTEIN_KINASE_ATP"/>
    <property type="match status" value="1"/>
</dbReference>
<evidence type="ECO:0000256" key="8">
    <source>
        <dbReference type="ARBA" id="ARBA00049003"/>
    </source>
</evidence>
<keyword evidence="3" id="KW-0723">Serine/threonine-protein kinase</keyword>
<organism evidence="13 14">
    <name type="scientific">Intoshia linei</name>
    <dbReference type="NCBI Taxonomy" id="1819745"/>
    <lineage>
        <taxon>Eukaryota</taxon>
        <taxon>Metazoa</taxon>
        <taxon>Spiralia</taxon>
        <taxon>Lophotrochozoa</taxon>
        <taxon>Mesozoa</taxon>
        <taxon>Orthonectida</taxon>
        <taxon>Rhopaluridae</taxon>
        <taxon>Intoshia</taxon>
    </lineage>
</organism>
<dbReference type="GO" id="GO:0005524">
    <property type="term" value="F:ATP binding"/>
    <property type="evidence" value="ECO:0007669"/>
    <property type="project" value="UniProtKB-UniRule"/>
</dbReference>
<dbReference type="SMART" id="SM00220">
    <property type="entry name" value="S_TKc"/>
    <property type="match status" value="1"/>
</dbReference>
<dbReference type="Gene3D" id="3.30.10.30">
    <property type="entry name" value="DYRK"/>
    <property type="match status" value="1"/>
</dbReference>
<evidence type="ECO:0000313" key="13">
    <source>
        <dbReference type="EMBL" id="OAF67198.1"/>
    </source>
</evidence>
<dbReference type="Pfam" id="PF00069">
    <property type="entry name" value="Pkinase"/>
    <property type="match status" value="1"/>
</dbReference>
<keyword evidence="5 11" id="KW-0547">Nucleotide-binding</keyword>
<dbReference type="PROSITE" id="PS50011">
    <property type="entry name" value="PROTEIN_KINASE_DOM"/>
    <property type="match status" value="1"/>
</dbReference>
<dbReference type="GO" id="GO:0005856">
    <property type="term" value="C:cytoskeleton"/>
    <property type="evidence" value="ECO:0007669"/>
    <property type="project" value="TreeGrafter"/>
</dbReference>
<sequence>MQKSVEIVNFDHVLSVTSEIKKLSPFSKLILKSKNAKVKYSCGNINQSKTKKSLNLPPLSKSNKFYITEYDNLSETKNSPIREKFNENTFKKDNDVETKSNISSIKNIFLPNIANKRKLRKRNEKIYLSPKEAIEKYKGKLTEFEVNEVFDFEYIYFVGETSKKLNGNISLSPNYGYDDENGNYIKVLHDQINYRYEIIYELGKGSFGQVVRSYDHKNDKSLAIKIIRNKKRFHYQAQVEVKILETLRRYNKRDNDRHHIVNMLDYFYFRNHLCITFELMGMNLYEYIKKNNYNGFNMLTVHSIATQLLDCLKLLYENKIIHCDLKPENILLNKSNQLQIKVIDFGSSCYESSRVYTYIQSRFYRSPEIILGESYTMSIDMWSFACILAEVHTGRPIFPGENELEQLLYFIEVFGYPSHAVLKKSSRSRLFFDSKGRIRCATNSKGKRRWPNAKLLSNVLKTNDENFINFMQQCFQWDSKKRLKPKDASSHPWITNINDRFTEKFDQMNNTDCRSIYKEKVSHTPPFMQNVVDVKIDTIQITSYKIIGIIVISLLFITCTNAEANNTL</sequence>
<gene>
    <name evidence="13" type="ORF">A3Q56_05081</name>
</gene>
<evidence type="ECO:0000256" key="7">
    <source>
        <dbReference type="ARBA" id="ARBA00022840"/>
    </source>
</evidence>
<evidence type="ECO:0000256" key="3">
    <source>
        <dbReference type="ARBA" id="ARBA00022527"/>
    </source>
</evidence>
<keyword evidence="7 11" id="KW-0067">ATP-binding</keyword>
<dbReference type="SUPFAM" id="SSF56112">
    <property type="entry name" value="Protein kinase-like (PK-like)"/>
    <property type="match status" value="1"/>
</dbReference>
<dbReference type="FunFam" id="1.10.510.10:FF:000624">
    <property type="entry name" value="Mitogen-activated protein kinase"/>
    <property type="match status" value="1"/>
</dbReference>
<accession>A0A177AYW2</accession>
<dbReference type="InterPro" id="IPR000719">
    <property type="entry name" value="Prot_kinase_dom"/>
</dbReference>
<evidence type="ECO:0000256" key="9">
    <source>
        <dbReference type="ARBA" id="ARBA00049308"/>
    </source>
</evidence>
<dbReference type="GO" id="GO:0005737">
    <property type="term" value="C:cytoplasm"/>
    <property type="evidence" value="ECO:0007669"/>
    <property type="project" value="TreeGrafter"/>
</dbReference>
<evidence type="ECO:0000256" key="5">
    <source>
        <dbReference type="ARBA" id="ARBA00022741"/>
    </source>
</evidence>
<evidence type="ECO:0000256" key="1">
    <source>
        <dbReference type="ARBA" id="ARBA00008867"/>
    </source>
</evidence>
<evidence type="ECO:0000256" key="11">
    <source>
        <dbReference type="PROSITE-ProRule" id="PRU10141"/>
    </source>
</evidence>
<dbReference type="InterPro" id="IPR008271">
    <property type="entry name" value="Ser/Thr_kinase_AS"/>
</dbReference>
<dbReference type="PANTHER" id="PTHR24058:SF22">
    <property type="entry name" value="DUAL SPECIFICITY TYROSINE-PHOSPHORYLATION-REGULATED KINASE 4"/>
    <property type="match status" value="1"/>
</dbReference>
<dbReference type="PROSITE" id="PS00108">
    <property type="entry name" value="PROTEIN_KINASE_ST"/>
    <property type="match status" value="1"/>
</dbReference>
<keyword evidence="6 13" id="KW-0418">Kinase</keyword>
<keyword evidence="4" id="KW-0808">Transferase</keyword>
<protein>
    <recommendedName>
        <fullName evidence="2">dual-specificity kinase</fullName>
        <ecNumber evidence="2">2.7.12.1</ecNumber>
    </recommendedName>
</protein>
<dbReference type="InterPro" id="IPR011009">
    <property type="entry name" value="Kinase-like_dom_sf"/>
</dbReference>
<dbReference type="GO" id="GO:0004712">
    <property type="term" value="F:protein serine/threonine/tyrosine kinase activity"/>
    <property type="evidence" value="ECO:0007669"/>
    <property type="project" value="UniProtKB-EC"/>
</dbReference>
<dbReference type="InterPro" id="IPR042521">
    <property type="entry name" value="DYRK"/>
</dbReference>
<dbReference type="Proteomes" id="UP000078046">
    <property type="component" value="Unassembled WGS sequence"/>
</dbReference>
<comment type="catalytic activity">
    <reaction evidence="8">
        <text>L-seryl-[protein] + ATP = O-phospho-L-seryl-[protein] + ADP + H(+)</text>
        <dbReference type="Rhea" id="RHEA:17989"/>
        <dbReference type="Rhea" id="RHEA-COMP:9863"/>
        <dbReference type="Rhea" id="RHEA-COMP:11604"/>
        <dbReference type="ChEBI" id="CHEBI:15378"/>
        <dbReference type="ChEBI" id="CHEBI:29999"/>
        <dbReference type="ChEBI" id="CHEBI:30616"/>
        <dbReference type="ChEBI" id="CHEBI:83421"/>
        <dbReference type="ChEBI" id="CHEBI:456216"/>
        <dbReference type="EC" id="2.7.12.1"/>
    </reaction>
</comment>
<feature type="domain" description="Protein kinase" evidence="12">
    <location>
        <begin position="196"/>
        <end position="494"/>
    </location>
</feature>
<dbReference type="InterPro" id="IPR050494">
    <property type="entry name" value="Ser_Thr_dual-spec_kinase"/>
</dbReference>
<feature type="non-terminal residue" evidence="13">
    <location>
        <position position="568"/>
    </location>
</feature>
<evidence type="ECO:0000313" key="14">
    <source>
        <dbReference type="Proteomes" id="UP000078046"/>
    </source>
</evidence>
<dbReference type="Gene3D" id="1.10.510.10">
    <property type="entry name" value="Transferase(Phosphotransferase) domain 1"/>
    <property type="match status" value="1"/>
</dbReference>
<dbReference type="GO" id="GO:0004674">
    <property type="term" value="F:protein serine/threonine kinase activity"/>
    <property type="evidence" value="ECO:0007669"/>
    <property type="project" value="UniProtKB-KW"/>
</dbReference>
<comment type="catalytic activity">
    <reaction evidence="10">
        <text>L-tyrosyl-[protein] + ATP = O-phospho-L-tyrosyl-[protein] + ADP + H(+)</text>
        <dbReference type="Rhea" id="RHEA:10596"/>
        <dbReference type="Rhea" id="RHEA-COMP:10136"/>
        <dbReference type="Rhea" id="RHEA-COMP:20101"/>
        <dbReference type="ChEBI" id="CHEBI:15378"/>
        <dbReference type="ChEBI" id="CHEBI:30616"/>
        <dbReference type="ChEBI" id="CHEBI:46858"/>
        <dbReference type="ChEBI" id="CHEBI:61978"/>
        <dbReference type="ChEBI" id="CHEBI:456216"/>
        <dbReference type="EC" id="2.7.12.1"/>
    </reaction>
</comment>
<proteinExistence type="inferred from homology"/>
<feature type="binding site" evidence="11">
    <location>
        <position position="225"/>
    </location>
    <ligand>
        <name>ATP</name>
        <dbReference type="ChEBI" id="CHEBI:30616"/>
    </ligand>
</feature>
<dbReference type="OrthoDB" id="9332038at2759"/>
<dbReference type="PANTHER" id="PTHR24058">
    <property type="entry name" value="DUAL SPECIFICITY PROTEIN KINASE"/>
    <property type="match status" value="1"/>
</dbReference>
<evidence type="ECO:0000259" key="12">
    <source>
        <dbReference type="PROSITE" id="PS50011"/>
    </source>
</evidence>
<comment type="similarity">
    <text evidence="1">Belongs to the protein kinase superfamily. CMGC Ser/Thr protein kinase family. MNB/DYRK subfamily.</text>
</comment>
<reference evidence="13 14" key="1">
    <citation type="submission" date="2016-04" db="EMBL/GenBank/DDBJ databases">
        <title>The genome of Intoshia linei affirms orthonectids as highly simplified spiralians.</title>
        <authorList>
            <person name="Mikhailov K.V."/>
            <person name="Slusarev G.S."/>
            <person name="Nikitin M.A."/>
            <person name="Logacheva M.D."/>
            <person name="Penin A."/>
            <person name="Aleoshin V."/>
            <person name="Panchin Y.V."/>
        </authorList>
    </citation>
    <scope>NUCLEOTIDE SEQUENCE [LARGE SCALE GENOMIC DNA]</scope>
    <source>
        <strain evidence="13">Intl2013</strain>
        <tissue evidence="13">Whole animal</tissue>
    </source>
</reference>
<dbReference type="EMBL" id="LWCA01000725">
    <property type="protein sequence ID" value="OAF67198.1"/>
    <property type="molecule type" value="Genomic_DNA"/>
</dbReference>